<keyword evidence="1" id="KW-0812">Transmembrane</keyword>
<dbReference type="InterPro" id="IPR043502">
    <property type="entry name" value="DNA/RNA_pol_sf"/>
</dbReference>
<protein>
    <submittedName>
        <fullName evidence="2">Uncharacterized protein</fullName>
    </submittedName>
</protein>
<keyword evidence="1" id="KW-0472">Membrane</keyword>
<keyword evidence="1" id="KW-1133">Transmembrane helix</keyword>
<feature type="transmembrane region" description="Helical" evidence="1">
    <location>
        <begin position="492"/>
        <end position="513"/>
    </location>
</feature>
<feature type="transmembrane region" description="Helical" evidence="1">
    <location>
        <begin position="462"/>
        <end position="480"/>
    </location>
</feature>
<evidence type="ECO:0000256" key="1">
    <source>
        <dbReference type="SAM" id="Phobius"/>
    </source>
</evidence>
<dbReference type="CDD" id="cd06174">
    <property type="entry name" value="MFS"/>
    <property type="match status" value="1"/>
</dbReference>
<reference evidence="2 3" key="1">
    <citation type="submission" date="2024-02" db="EMBL/GenBank/DDBJ databases">
        <authorList>
            <person name="Chen Y."/>
            <person name="Shah S."/>
            <person name="Dougan E. K."/>
            <person name="Thang M."/>
            <person name="Chan C."/>
        </authorList>
    </citation>
    <scope>NUCLEOTIDE SEQUENCE [LARGE SCALE GENOMIC DNA]</scope>
</reference>
<feature type="transmembrane region" description="Helical" evidence="1">
    <location>
        <begin position="768"/>
        <end position="789"/>
    </location>
</feature>
<dbReference type="Gene3D" id="1.20.1250.20">
    <property type="entry name" value="MFS general substrate transporter like domains"/>
    <property type="match status" value="1"/>
</dbReference>
<dbReference type="Proteomes" id="UP001642464">
    <property type="component" value="Unassembled WGS sequence"/>
</dbReference>
<sequence>MHFCYRTSRYFVIENPARAWLWSILALLVSRRSDSQYSAWFNALLDVDFQNCEHGDDLVSLLFRNLKDGPAVVALHRAKFLAKVAQMKSELKFEESPLYADKSVPAQTTRDLLIKSAAWRNQSLIGKVPHQDEPHLRQTLWDETMKEKEKGFVKGPFESLDEVRASLGIDHDVVVTRRFVLLQGSGPTPKPRVIDDAKESMINSAYSVLEMLSLHDLDFNAALALTLGGLLYPKSPMTVELKNGQVLEGMIHPSLVGDLSVWGRCLDLSKAFKQVPIASDSLGPAVLLVHDPVTSKPRFFTTQSMPFGCTASVYSFNRITRSLLHLMRHGLRLWGGVFYDDFALFEMKQMAANASRAVSLLLDALGWRFARDEDKVYVNGWLPTAALQVTAPRTVVYPELHRLRHMGFRSVVSLALLDLTRDESMEVTIREVGALNAKGQLAYALGKLLGGPVVDAIGGGKSLLAILLLLFGSFTAMARSPTAGAKLTTSFAVSRAATAAVWTACAVALRNAFSGPGLAQALSIGQVAMRVGASSGSVFGGWLLSRVKSWRKLLMAYATLGALTSVGLALQLILRGTVRTTLRPKGTADDVAQRKIAVLPVGRSLALAAQMPRLWLLFGSTTMITPTFDFVALLPQFLHDVYQMNDLTIGSLSGAFPLSAPPAILLATAVLPRLTMNAKAASLLVAQSCSAMAFFLLSKQPKPTLLMPALIAISGGCAPALPCVPPDWIMRWGGPRAGLFAGLHDVPGNLLAMWIYSQVPKLLERGGWPLVLRLYGIQVAIGALCLCAFQSLEASNPTLQSPFG</sequence>
<organism evidence="2 3">
    <name type="scientific">Durusdinium trenchii</name>
    <dbReference type="NCBI Taxonomy" id="1381693"/>
    <lineage>
        <taxon>Eukaryota</taxon>
        <taxon>Sar</taxon>
        <taxon>Alveolata</taxon>
        <taxon>Dinophyceae</taxon>
        <taxon>Suessiales</taxon>
        <taxon>Symbiodiniaceae</taxon>
        <taxon>Durusdinium</taxon>
    </lineage>
</organism>
<keyword evidence="3" id="KW-1185">Reference proteome</keyword>
<dbReference type="Pfam" id="PF07690">
    <property type="entry name" value="MFS_1"/>
    <property type="match status" value="1"/>
</dbReference>
<gene>
    <name evidence="2" type="ORF">SCF082_LOCUS2449</name>
</gene>
<feature type="transmembrane region" description="Helical" evidence="1">
    <location>
        <begin position="614"/>
        <end position="634"/>
    </location>
</feature>
<dbReference type="SUPFAM" id="SSF56672">
    <property type="entry name" value="DNA/RNA polymerases"/>
    <property type="match status" value="1"/>
</dbReference>
<dbReference type="SUPFAM" id="SSF103473">
    <property type="entry name" value="MFS general substrate transporter"/>
    <property type="match status" value="1"/>
</dbReference>
<comment type="caution">
    <text evidence="2">The sequence shown here is derived from an EMBL/GenBank/DDBJ whole genome shotgun (WGS) entry which is preliminary data.</text>
</comment>
<dbReference type="InterPro" id="IPR011701">
    <property type="entry name" value="MFS"/>
</dbReference>
<dbReference type="InterPro" id="IPR036259">
    <property type="entry name" value="MFS_trans_sf"/>
</dbReference>
<evidence type="ECO:0000313" key="2">
    <source>
        <dbReference type="EMBL" id="CAK8990972.1"/>
    </source>
</evidence>
<dbReference type="EMBL" id="CAXAMM010001203">
    <property type="protein sequence ID" value="CAK8990972.1"/>
    <property type="molecule type" value="Genomic_DNA"/>
</dbReference>
<name>A0ABP0HLD9_9DINO</name>
<evidence type="ECO:0000313" key="3">
    <source>
        <dbReference type="Proteomes" id="UP001642464"/>
    </source>
</evidence>
<proteinExistence type="predicted"/>
<accession>A0ABP0HLD9</accession>
<feature type="transmembrane region" description="Helical" evidence="1">
    <location>
        <begin position="554"/>
        <end position="574"/>
    </location>
</feature>
<feature type="transmembrane region" description="Helical" evidence="1">
    <location>
        <begin position="654"/>
        <end position="674"/>
    </location>
</feature>